<organism evidence="2 3">
    <name type="scientific">Magnetovibrio blakemorei</name>
    <dbReference type="NCBI Taxonomy" id="28181"/>
    <lineage>
        <taxon>Bacteria</taxon>
        <taxon>Pseudomonadati</taxon>
        <taxon>Pseudomonadota</taxon>
        <taxon>Alphaproteobacteria</taxon>
        <taxon>Rhodospirillales</taxon>
        <taxon>Magnetovibrionaceae</taxon>
        <taxon>Magnetovibrio</taxon>
    </lineage>
</organism>
<accession>A0A1E5QBY7</accession>
<sequence length="193" mass="21993">MPPNADQTTLDMFGILVEHIPDNLLLEPLEYIFADHCRQKDLCRALKVLAKQSQASDVATETATTILQCLRHDLALHIADEEQDLFPRLRERAIPSDKIEDTLRLLGSEHMRDRELVEIVMVGLQKIAEVKPVSDIQAFRTAAEMLSEIHLSHLNWENTVILELARLRLNADDQREMAKSMAARRGINLPQLD</sequence>
<dbReference type="STRING" id="28181.BEN30_01785"/>
<evidence type="ECO:0000259" key="1">
    <source>
        <dbReference type="Pfam" id="PF01814"/>
    </source>
</evidence>
<protein>
    <recommendedName>
        <fullName evidence="1">Hemerythrin-like domain-containing protein</fullName>
    </recommendedName>
</protein>
<dbReference type="OrthoDB" id="8282715at2"/>
<gene>
    <name evidence="2" type="ORF">BEN30_01785</name>
</gene>
<dbReference type="Gene3D" id="1.20.120.520">
    <property type="entry name" value="nmb1532 protein domain like"/>
    <property type="match status" value="1"/>
</dbReference>
<dbReference type="InterPro" id="IPR012312">
    <property type="entry name" value="Hemerythrin-like"/>
</dbReference>
<reference evidence="3" key="1">
    <citation type="submission" date="2016-07" db="EMBL/GenBank/DDBJ databases">
        <authorList>
            <person name="Florea S."/>
            <person name="Webb J.S."/>
            <person name="Jaromczyk J."/>
            <person name="Schardl C.L."/>
        </authorList>
    </citation>
    <scope>NUCLEOTIDE SEQUENCE [LARGE SCALE GENOMIC DNA]</scope>
    <source>
        <strain evidence="3">MV-1</strain>
    </source>
</reference>
<dbReference type="AlphaFoldDB" id="A0A1E5QBY7"/>
<feature type="domain" description="Hemerythrin-like" evidence="1">
    <location>
        <begin position="28"/>
        <end position="164"/>
    </location>
</feature>
<proteinExistence type="predicted"/>
<evidence type="ECO:0000313" key="3">
    <source>
        <dbReference type="Proteomes" id="UP000095347"/>
    </source>
</evidence>
<name>A0A1E5QBY7_9PROT</name>
<keyword evidence="3" id="KW-1185">Reference proteome</keyword>
<evidence type="ECO:0000313" key="2">
    <source>
        <dbReference type="EMBL" id="OEJ69596.1"/>
    </source>
</evidence>
<dbReference type="RefSeq" id="WP_069956312.1">
    <property type="nucleotide sequence ID" value="NZ_MCGG01000002.1"/>
</dbReference>
<dbReference type="EMBL" id="MCGG01000002">
    <property type="protein sequence ID" value="OEJ69596.1"/>
    <property type="molecule type" value="Genomic_DNA"/>
</dbReference>
<comment type="caution">
    <text evidence="2">The sequence shown here is derived from an EMBL/GenBank/DDBJ whole genome shotgun (WGS) entry which is preliminary data.</text>
</comment>
<dbReference type="Pfam" id="PF01814">
    <property type="entry name" value="Hemerythrin"/>
    <property type="match status" value="1"/>
</dbReference>
<dbReference type="Proteomes" id="UP000095347">
    <property type="component" value="Unassembled WGS sequence"/>
</dbReference>